<dbReference type="EMBL" id="JBEOQB010000002">
    <property type="protein sequence ID" value="MEZ0452031.1"/>
    <property type="molecule type" value="Genomic_DNA"/>
</dbReference>
<evidence type="ECO:0000313" key="2">
    <source>
        <dbReference type="EMBL" id="MEZ0452031.1"/>
    </source>
</evidence>
<keyword evidence="1" id="KW-0732">Signal</keyword>
<protein>
    <submittedName>
        <fullName evidence="3">Uncharacterized protein</fullName>
    </submittedName>
</protein>
<reference evidence="3 4" key="1">
    <citation type="submission" date="2019-05" db="EMBL/GenBank/DDBJ databases">
        <authorList>
            <consortium name="Pathogen Informatics"/>
        </authorList>
    </citation>
    <scope>NUCLEOTIDE SEQUENCE [LARGE SCALE GENOMIC DNA]</scope>
    <source>
        <strain evidence="3 4">NCTC11429</strain>
    </source>
</reference>
<proteinExistence type="predicted"/>
<evidence type="ECO:0000313" key="5">
    <source>
        <dbReference type="Proteomes" id="UP001566204"/>
    </source>
</evidence>
<sequence length="351" mass="39656">MKHYLGSISLLFLTAPAFGQSAVPDGGQLAQPDTTGVWVQPAQGRAAMPVWGHVDGIRIGLAPLPGPRGLLRIYAPYLDYDFPQVINFIAFEPIPKGEDRRGFSELEMSSMHPGLQGKHFWSSDTVDYAARLDGVFPARGRIGKDHGEETLTVYIFAEPFDNGAAVYARIRFFASRPYEFEITGYATPGSRPLQYFIPTATMGNKARLRTLYLKDRNYSSQELWPDYQGQHFTAHAFFSQKDMIHNKKGNVYFIAGPNEANYQQTVYTRNTHDHWRYNGKVATQYWCRPSPSKLLKGAVNGRYTYWGSREPIPGGVAIENFEFIEPFENGQVYIYGISPLAPELLIKHIQQ</sequence>
<evidence type="ECO:0000313" key="3">
    <source>
        <dbReference type="EMBL" id="VTR29228.1"/>
    </source>
</evidence>
<evidence type="ECO:0000256" key="1">
    <source>
        <dbReference type="SAM" id="SignalP"/>
    </source>
</evidence>
<dbReference type="EMBL" id="LR590484">
    <property type="protein sequence ID" value="VTR29228.1"/>
    <property type="molecule type" value="Genomic_DNA"/>
</dbReference>
<reference evidence="2 5" key="2">
    <citation type="submission" date="2024-06" db="EMBL/GenBank/DDBJ databases">
        <title>Soil Sphingobacterium thalpophilum.</title>
        <authorList>
            <person name="Yang J."/>
            <person name="Li J."/>
        </authorList>
    </citation>
    <scope>NUCLEOTIDE SEQUENCE [LARGE SCALE GENOMIC DNA]</scope>
    <source>
        <strain evidence="2 5">22g91tb</strain>
    </source>
</reference>
<keyword evidence="5" id="KW-1185">Reference proteome</keyword>
<feature type="signal peptide" evidence="1">
    <location>
        <begin position="1"/>
        <end position="19"/>
    </location>
</feature>
<dbReference type="GeneID" id="78461196"/>
<dbReference type="Proteomes" id="UP001566204">
    <property type="component" value="Unassembled WGS sequence"/>
</dbReference>
<feature type="chain" id="PRO_5020966204" evidence="1">
    <location>
        <begin position="20"/>
        <end position="351"/>
    </location>
</feature>
<name>A0A4V6Z2E9_9SPHI</name>
<accession>A0A4V6Z2E9</accession>
<dbReference type="AlphaFoldDB" id="A0A4V6Z2E9"/>
<gene>
    <name evidence="2" type="ORF">ABTW24_10530</name>
    <name evidence="3" type="ORF">NCTC11429_00379</name>
</gene>
<evidence type="ECO:0000313" key="4">
    <source>
        <dbReference type="Proteomes" id="UP000308196"/>
    </source>
</evidence>
<dbReference type="RefSeq" id="WP_028070015.1">
    <property type="nucleotide sequence ID" value="NZ_JBEOQA010000001.1"/>
</dbReference>
<dbReference type="STRING" id="1123265.GCA_000686625_03229"/>
<organism evidence="3 4">
    <name type="scientific">Sphingobacterium thalpophilum</name>
    <dbReference type="NCBI Taxonomy" id="259"/>
    <lineage>
        <taxon>Bacteria</taxon>
        <taxon>Pseudomonadati</taxon>
        <taxon>Bacteroidota</taxon>
        <taxon>Sphingobacteriia</taxon>
        <taxon>Sphingobacteriales</taxon>
        <taxon>Sphingobacteriaceae</taxon>
        <taxon>Sphingobacterium</taxon>
    </lineage>
</organism>
<dbReference type="Proteomes" id="UP000308196">
    <property type="component" value="Chromosome"/>
</dbReference>
<dbReference type="KEGG" id="stha:NCTC11429_00379"/>